<evidence type="ECO:0000256" key="3">
    <source>
        <dbReference type="ARBA" id="ARBA00022737"/>
    </source>
</evidence>
<feature type="region of interest" description="Disordered" evidence="6">
    <location>
        <begin position="924"/>
        <end position="967"/>
    </location>
</feature>
<evidence type="ECO:0000313" key="9">
    <source>
        <dbReference type="EMBL" id="MCU4751583.1"/>
    </source>
</evidence>
<dbReference type="RefSeq" id="WP_342807517.1">
    <property type="nucleotide sequence ID" value="NZ_JAOPJZ010000003.1"/>
</dbReference>
<evidence type="ECO:0000256" key="7">
    <source>
        <dbReference type="SAM" id="Phobius"/>
    </source>
</evidence>
<dbReference type="GO" id="GO:0005261">
    <property type="term" value="F:monoatomic cation channel activity"/>
    <property type="evidence" value="ECO:0007669"/>
    <property type="project" value="TreeGrafter"/>
</dbReference>
<dbReference type="SUPFAM" id="SSF49299">
    <property type="entry name" value="PKD domain"/>
    <property type="match status" value="8"/>
</dbReference>
<protein>
    <submittedName>
        <fullName evidence="9">PKD domain-containing protein</fullName>
    </submittedName>
</protein>
<dbReference type="InterPro" id="IPR035986">
    <property type="entry name" value="PKD_dom_sf"/>
</dbReference>
<keyword evidence="5 7" id="KW-0472">Membrane</keyword>
<name>A0AAP2Z7D1_9EURY</name>
<dbReference type="GO" id="GO:0006816">
    <property type="term" value="P:calcium ion transport"/>
    <property type="evidence" value="ECO:0007669"/>
    <property type="project" value="TreeGrafter"/>
</dbReference>
<evidence type="ECO:0000256" key="1">
    <source>
        <dbReference type="ARBA" id="ARBA00004141"/>
    </source>
</evidence>
<feature type="compositionally biased region" description="Low complexity" evidence="6">
    <location>
        <begin position="955"/>
        <end position="967"/>
    </location>
</feature>
<feature type="region of interest" description="Disordered" evidence="6">
    <location>
        <begin position="1363"/>
        <end position="1513"/>
    </location>
</feature>
<keyword evidence="10" id="KW-1185">Reference proteome</keyword>
<reference evidence="9 10" key="1">
    <citation type="submission" date="2022-09" db="EMBL/GenBank/DDBJ databases">
        <title>Enrichment on poylsaccharides allowed isolation of novel metabolic and taxonomic groups of Haloarchaea.</title>
        <authorList>
            <person name="Sorokin D.Y."/>
            <person name="Elcheninov A.G."/>
            <person name="Khizhniak T.V."/>
            <person name="Kolganova T.V."/>
            <person name="Kublanov I.V."/>
        </authorList>
    </citation>
    <scope>NUCLEOTIDE SEQUENCE [LARGE SCALE GENOMIC DNA]</scope>
    <source>
        <strain evidence="9 10">AArc-curdl1</strain>
    </source>
</reference>
<feature type="domain" description="PKD" evidence="8">
    <location>
        <begin position="331"/>
        <end position="419"/>
    </location>
</feature>
<feature type="domain" description="PKD" evidence="8">
    <location>
        <begin position="153"/>
        <end position="241"/>
    </location>
</feature>
<proteinExistence type="predicted"/>
<accession>A0AAP2Z7D1</accession>
<evidence type="ECO:0000256" key="6">
    <source>
        <dbReference type="SAM" id="MobiDB-lite"/>
    </source>
</evidence>
<keyword evidence="4 7" id="KW-1133">Transmembrane helix</keyword>
<feature type="transmembrane region" description="Helical" evidence="7">
    <location>
        <begin position="21"/>
        <end position="44"/>
    </location>
</feature>
<comment type="caution">
    <text evidence="9">The sequence shown here is derived from an EMBL/GenBank/DDBJ whole genome shotgun (WGS) entry which is preliminary data.</text>
</comment>
<feature type="domain" description="PKD" evidence="8">
    <location>
        <begin position="704"/>
        <end position="789"/>
    </location>
</feature>
<dbReference type="InterPro" id="IPR013783">
    <property type="entry name" value="Ig-like_fold"/>
</dbReference>
<dbReference type="Gene3D" id="2.60.40.10">
    <property type="entry name" value="Immunoglobulins"/>
    <property type="match status" value="8"/>
</dbReference>
<evidence type="ECO:0000256" key="4">
    <source>
        <dbReference type="ARBA" id="ARBA00022989"/>
    </source>
</evidence>
<evidence type="ECO:0000256" key="2">
    <source>
        <dbReference type="ARBA" id="ARBA00022692"/>
    </source>
</evidence>
<dbReference type="PANTHER" id="PTHR46730:SF4">
    <property type="entry name" value="POLYCYSTIC KIDNEY DISEASE PROTEIN 1-LIKE 1"/>
    <property type="match status" value="1"/>
</dbReference>
<feature type="domain" description="PKD" evidence="8">
    <location>
        <begin position="510"/>
        <end position="582"/>
    </location>
</feature>
<dbReference type="CDD" id="cd00146">
    <property type="entry name" value="PKD"/>
    <property type="match status" value="5"/>
</dbReference>
<feature type="compositionally biased region" description="Polar residues" evidence="6">
    <location>
        <begin position="1428"/>
        <end position="1437"/>
    </location>
</feature>
<organism evidence="9 10">
    <name type="scientific">Natronosalvus hydrolyticus</name>
    <dbReference type="NCBI Taxonomy" id="2979988"/>
    <lineage>
        <taxon>Archaea</taxon>
        <taxon>Methanobacteriati</taxon>
        <taxon>Methanobacteriota</taxon>
        <taxon>Stenosarchaea group</taxon>
        <taxon>Halobacteria</taxon>
        <taxon>Halobacteriales</taxon>
        <taxon>Natrialbaceae</taxon>
        <taxon>Natronosalvus</taxon>
    </lineage>
</organism>
<keyword evidence="3" id="KW-0677">Repeat</keyword>
<sequence>MSNNFHDASRSDGARAAHFSPATVLIVVIGLLFVLGAGTILVGASTVGGPVDGPSGTSFLAVQPEPVCAVSSSSVAVGESVTIDASESENVARASFDFTGDGSFDVEGTTNLVQTTSYDEPGEYQPWVQVWSEDGETNEDRCGMITVEAAADPTASFIVEPETADVGETVGFDASASSGDIVEYRWDFGDGATDSTIESPETSHTYSESGTYTVELTVVDSERRLDTTTGTVTVEDSTPSEPVAVCSVSSTTVEPGQSVTIDASDSENAVAANFDYAGNGNWDEQWTGDFVQTTSYGVPGTYTPVVRVWDDMERHDEVTCATITVTDPNEPTAAFTFEPESPFVDDTITFDASDSESPNGDILSYRWDLTGDGTFDVVTSEPVITHTYESSGFYSVSLRIVDEIERTDDTTQTVLVEEPPPVPACSVSSTALEPGETVTIDASDSENAEYASFDFNGDGTNEIDRVETFVVETSYDEPGEYTPVVTAWRHFEYGESVECATITVADAEPPTASFTIDPETAQTGEEVTFDASASSSPTGEILEYWWDFTGDGTVDRTTSDPVTTYTYETEGIKSVSLTVMDARELTGTDEGSVAVRTTEDPDPEPDPEPVAVCAVSSTSAEPGQPVTIDATDSENADAVSFDFEGDGEWDEQWTDEFVQTTSYAEPGTYTPVVRVWNFQERGDTVECATIVVTEPESEAERADPIADLSADPRTPELGQTVTFDASDSSAPDGDLVAYRWDLSGDGTFEETTDEPTVTRAFDEPGSYTITVEVEDDAGATATATTTVRILDPAPVAVCRVSSTELEPGDELTIDLRDSENAIAVNVDFDGNGEWDERWTDEFVLTTRFDEPGEYTPTVLVWDDIERSDEADCATVIVSEPASSGSFIDVPGGGFDIGIEHVGAGVLLAAALAGLAYAAGPFGGGGSSSGGSDNRRTPPPKPPSTGVAERPARYETGTTTVPGRGGTVSVTGIGFRPDLLVLTATNAEGEGDVTATRTAGWTHGVAVSGEEGIEQHAMTVGDDARSVERGTCGVRTGDAVDIVVHGDHSLGRLRAGVSSFTDDGFELRVRATGTDVDHPDVRVLYQAFDTGDDLEVDAGEVPTPTEPGHQHVPLDVDATVVTLASSTAVSGTGGNETWTTDRSIGVSMGAAVSTGPTDVVADGAHLDQAVWNATVSPGRANHASAMCDTNGALALCYQDGDRIAGRTTATVTGLGSALELRYDRTYSGPQKIDPTGSHPISYLAIDAGELTPAVGAVRAPAPGETLEIDCGFEPGLLEVTTSQSAALGHARQTGDVPFGWSTGTAIVRDGHLSQYALSGVSSVPESGAEVDFNDIETPLESVERTTEAATGRLVGVKPKTTLGESTSLEFHDQDSLERVNQPKAGLKRAASAEKQLDGGMKQTDRGREGAERRTHRVESESKSAVEIPSKSTDQSSKAIDSAPKAGVSAHRASLAESTTTDDGDSSAIGDSVAGGTRGEVGLPEAQVDSDSAAKQTRQARDGEKPNETAGDGHIASTLALDADGLIVGRDTIRVTDITERGVSVTVDAERIADHQDGHTSRPYLWYRAWPALEGGERTHG</sequence>
<dbReference type="PROSITE" id="PS50093">
    <property type="entry name" value="PKD"/>
    <property type="match status" value="4"/>
</dbReference>
<dbReference type="EMBL" id="JAOPJZ010000003">
    <property type="protein sequence ID" value="MCU4751583.1"/>
    <property type="molecule type" value="Genomic_DNA"/>
</dbReference>
<evidence type="ECO:0000256" key="5">
    <source>
        <dbReference type="ARBA" id="ARBA00023136"/>
    </source>
</evidence>
<evidence type="ECO:0000259" key="8">
    <source>
        <dbReference type="PROSITE" id="PS50093"/>
    </source>
</evidence>
<dbReference type="Pfam" id="PF18911">
    <property type="entry name" value="PKD_4"/>
    <property type="match status" value="4"/>
</dbReference>
<gene>
    <name evidence="9" type="ORF">OB919_06260</name>
</gene>
<comment type="subcellular location">
    <subcellularLocation>
        <location evidence="1">Membrane</location>
        <topology evidence="1">Multi-pass membrane protein</topology>
    </subcellularLocation>
</comment>
<evidence type="ECO:0000313" key="10">
    <source>
        <dbReference type="Proteomes" id="UP001321047"/>
    </source>
</evidence>
<dbReference type="Proteomes" id="UP001321047">
    <property type="component" value="Unassembled WGS sequence"/>
</dbReference>
<dbReference type="PANTHER" id="PTHR46730">
    <property type="entry name" value="POLYCYSTIN-1"/>
    <property type="match status" value="1"/>
</dbReference>
<feature type="compositionally biased region" description="Basic and acidic residues" evidence="6">
    <location>
        <begin position="1389"/>
        <end position="1422"/>
    </location>
</feature>
<dbReference type="InterPro" id="IPR000601">
    <property type="entry name" value="PKD_dom"/>
</dbReference>
<dbReference type="SMART" id="SM00089">
    <property type="entry name" value="PKD"/>
    <property type="match status" value="9"/>
</dbReference>
<dbReference type="GO" id="GO:0005886">
    <property type="term" value="C:plasma membrane"/>
    <property type="evidence" value="ECO:0007669"/>
    <property type="project" value="TreeGrafter"/>
</dbReference>
<keyword evidence="2 7" id="KW-0812">Transmembrane</keyword>
<dbReference type="InterPro" id="IPR022409">
    <property type="entry name" value="PKD/Chitinase_dom"/>
</dbReference>